<dbReference type="STRING" id="381306.AN478_08475"/>
<evidence type="ECO:0000256" key="2">
    <source>
        <dbReference type="ARBA" id="ARBA00022670"/>
    </source>
</evidence>
<reference evidence="7" key="1">
    <citation type="submission" date="2016-10" db="EMBL/GenBank/DDBJ databases">
        <authorList>
            <person name="Varghese N."/>
        </authorList>
    </citation>
    <scope>NUCLEOTIDE SEQUENCE [LARGE SCALE GENOMIC DNA]</scope>
    <source>
        <strain evidence="7">HL 19</strain>
    </source>
</reference>
<dbReference type="EMBL" id="FMUN01000003">
    <property type="protein sequence ID" value="SCY18124.1"/>
    <property type="molecule type" value="Genomic_DNA"/>
</dbReference>
<dbReference type="PANTHER" id="PTHR42987:SF4">
    <property type="entry name" value="PROTEASE SOHB-RELATED"/>
    <property type="match status" value="1"/>
</dbReference>
<comment type="similarity">
    <text evidence="1">Belongs to the peptidase S49 family.</text>
</comment>
<feature type="domain" description="Peptidase S49" evidence="5">
    <location>
        <begin position="83"/>
        <end position="234"/>
    </location>
</feature>
<protein>
    <submittedName>
        <fullName evidence="6">Protease-4</fullName>
    </submittedName>
</protein>
<dbReference type="Gene3D" id="3.90.226.10">
    <property type="entry name" value="2-enoyl-CoA Hydratase, Chain A, domain 1"/>
    <property type="match status" value="2"/>
</dbReference>
<proteinExistence type="inferred from homology"/>
<dbReference type="InterPro" id="IPR002142">
    <property type="entry name" value="Peptidase_S49"/>
</dbReference>
<keyword evidence="2 6" id="KW-0645">Protease</keyword>
<keyword evidence="4" id="KW-0720">Serine protease</keyword>
<dbReference type="InterPro" id="IPR004635">
    <property type="entry name" value="Pept_S49_SppA"/>
</dbReference>
<evidence type="ECO:0000259" key="5">
    <source>
        <dbReference type="Pfam" id="PF01343"/>
    </source>
</evidence>
<dbReference type="Proteomes" id="UP000183104">
    <property type="component" value="Unassembled WGS sequence"/>
</dbReference>
<dbReference type="SUPFAM" id="SSF52096">
    <property type="entry name" value="ClpP/crotonase"/>
    <property type="match status" value="1"/>
</dbReference>
<evidence type="ECO:0000313" key="7">
    <source>
        <dbReference type="Proteomes" id="UP000183104"/>
    </source>
</evidence>
<dbReference type="PANTHER" id="PTHR42987">
    <property type="entry name" value="PEPTIDASE S49"/>
    <property type="match status" value="1"/>
</dbReference>
<gene>
    <name evidence="6" type="ORF">SAMN05661077_1463</name>
</gene>
<dbReference type="InterPro" id="IPR029045">
    <property type="entry name" value="ClpP/crotonase-like_dom_sf"/>
</dbReference>
<name>A0A0P9GJA0_9GAMM</name>
<evidence type="ECO:0000256" key="3">
    <source>
        <dbReference type="ARBA" id="ARBA00022801"/>
    </source>
</evidence>
<dbReference type="NCBIfam" id="TIGR00706">
    <property type="entry name" value="SppA_dom"/>
    <property type="match status" value="1"/>
</dbReference>
<dbReference type="InterPro" id="IPR001907">
    <property type="entry name" value="ClpP"/>
</dbReference>
<keyword evidence="3" id="KW-0378">Hydrolase</keyword>
<keyword evidence="7" id="KW-1185">Reference proteome</keyword>
<dbReference type="AlphaFoldDB" id="A0A0P9GJA0"/>
<dbReference type="CDD" id="cd07023">
    <property type="entry name" value="S49_Sppa_N_C"/>
    <property type="match status" value="1"/>
</dbReference>
<evidence type="ECO:0000256" key="4">
    <source>
        <dbReference type="ARBA" id="ARBA00022825"/>
    </source>
</evidence>
<dbReference type="Pfam" id="PF01343">
    <property type="entry name" value="Peptidase_S49"/>
    <property type="match status" value="1"/>
</dbReference>
<dbReference type="InterPro" id="IPR047272">
    <property type="entry name" value="S49_SppA_C"/>
</dbReference>
<dbReference type="GO" id="GO:0004176">
    <property type="term" value="F:ATP-dependent peptidase activity"/>
    <property type="evidence" value="ECO:0007669"/>
    <property type="project" value="InterPro"/>
</dbReference>
<dbReference type="PRINTS" id="PR00127">
    <property type="entry name" value="CLPPROTEASEP"/>
</dbReference>
<dbReference type="GO" id="GO:0004252">
    <property type="term" value="F:serine-type endopeptidase activity"/>
    <property type="evidence" value="ECO:0007669"/>
    <property type="project" value="InterPro"/>
</dbReference>
<accession>A0A0P9GJA0</accession>
<dbReference type="GO" id="GO:0006508">
    <property type="term" value="P:proteolysis"/>
    <property type="evidence" value="ECO:0007669"/>
    <property type="project" value="UniProtKB-KW"/>
</dbReference>
<organism evidence="6 7">
    <name type="scientific">Thiohalorhabdus denitrificans</name>
    <dbReference type="NCBI Taxonomy" id="381306"/>
    <lineage>
        <taxon>Bacteria</taxon>
        <taxon>Pseudomonadati</taxon>
        <taxon>Pseudomonadota</taxon>
        <taxon>Gammaproteobacteria</taxon>
        <taxon>Thiohalorhabdales</taxon>
        <taxon>Thiohalorhabdaceae</taxon>
        <taxon>Thiohalorhabdus</taxon>
    </lineage>
</organism>
<evidence type="ECO:0000256" key="1">
    <source>
        <dbReference type="ARBA" id="ARBA00008683"/>
    </source>
</evidence>
<sequence>MTGGLLFLVASGLLGIFSGGGSVATQSHMAEVEIQGPILSAEPTLSLIEDARERPEVKGVLLRVNSPGGGVGASESLYKAVARLSEEKPVAVSLGDMAASGGYMVALGGDRIFALDSTLTGSIGVIMMSTGVYPLLDKIGVVPRIIKSGRFKDAGSPLREMSEEDRDYLQSMVDELHGQFVAMVAEERGMEPGEVRPLADGRVFSGSQARSSGLVDAVGGRETALQWLREEAQLGPEAPIRTLEAPEGWLRQVLPAGLFNWLQLRFAPEPRYLYQGG</sequence>
<evidence type="ECO:0000313" key="6">
    <source>
        <dbReference type="EMBL" id="SCY18124.1"/>
    </source>
</evidence>